<gene>
    <name evidence="11" type="ORF">Sango_1058500</name>
</gene>
<feature type="domain" description="FAD synthetase" evidence="10">
    <location>
        <begin position="334"/>
        <end position="400"/>
    </location>
</feature>
<keyword evidence="9" id="KW-0067">ATP-binding</keyword>
<sequence>MMISGHRISQQLREYNPCQLGICSFNGNKHCWLYYDKAPAGPPPPRRFPFCFSCTPSSKRFSRFQLLGTSASCSSSSSPVANDNDDITGVSFVNNENCRQDTSAAPVLSGSLSPVENGWHPPSEGLSSVAGGVVALGKFDALHIGHRELVIQAAKIGVPFLLSFVGMAEILGGNLEWTLSPNKDLFYAYCYCKGLTEISSRKGTEIEKLNNVKALYPEPRFPFLDLELRASFLEDCCPSHSRISLAQASYRLHLWHIRVQFDTLASIRAALAEFEMREFEKRRDMWHRGDSCTFMGLASGLVAPIVPKCDRKRILSSWAPFCGNVIPKEFHVEFSKVRHLTPKQFVEKLSKELGVHGVVAGQNYRFGYKAAGDVSDLMRLCKEYGMKACIINSVMDKNQESLTTASSNSKEQGQVSSTRVRYALANGDMKYVSELLGRHHRLILMVKDKEEKFCRDRKRLSASRSCLLNLPPKEGLYRNCSLVIGDENVVPCRVIIDMTDIHLEWDELDPHINLTAQNFELLGIDFGDSDV</sequence>
<evidence type="ECO:0000256" key="4">
    <source>
        <dbReference type="ARBA" id="ARBA00022643"/>
    </source>
</evidence>
<name>A0AAE1X0U6_9LAMI</name>
<dbReference type="InterPro" id="IPR014729">
    <property type="entry name" value="Rossmann-like_a/b/a_fold"/>
</dbReference>
<dbReference type="SUPFAM" id="SSF52374">
    <property type="entry name" value="Nucleotidylyl transferase"/>
    <property type="match status" value="1"/>
</dbReference>
<evidence type="ECO:0000256" key="1">
    <source>
        <dbReference type="ARBA" id="ARBA00004726"/>
    </source>
</evidence>
<keyword evidence="4" id="KW-0288">FMN</keyword>
<comment type="caution">
    <text evidence="11">The sequence shown here is derived from an EMBL/GenBank/DDBJ whole genome shotgun (WGS) entry which is preliminary data.</text>
</comment>
<evidence type="ECO:0000256" key="6">
    <source>
        <dbReference type="ARBA" id="ARBA00022695"/>
    </source>
</evidence>
<dbReference type="EC" id="2.7.7.2" evidence="2"/>
<dbReference type="EMBL" id="JACGWL010000005">
    <property type="protein sequence ID" value="KAK4403178.1"/>
    <property type="molecule type" value="Genomic_DNA"/>
</dbReference>
<evidence type="ECO:0000256" key="9">
    <source>
        <dbReference type="ARBA" id="ARBA00022840"/>
    </source>
</evidence>
<evidence type="ECO:0000313" key="11">
    <source>
        <dbReference type="EMBL" id="KAK4403178.1"/>
    </source>
</evidence>
<evidence type="ECO:0000256" key="8">
    <source>
        <dbReference type="ARBA" id="ARBA00022827"/>
    </source>
</evidence>
<evidence type="ECO:0000256" key="3">
    <source>
        <dbReference type="ARBA" id="ARBA00022630"/>
    </source>
</evidence>
<keyword evidence="6" id="KW-0548">Nucleotidyltransferase</keyword>
<dbReference type="GO" id="GO:0003919">
    <property type="term" value="F:FMN adenylyltransferase activity"/>
    <property type="evidence" value="ECO:0007669"/>
    <property type="project" value="UniProtKB-EC"/>
</dbReference>
<dbReference type="Proteomes" id="UP001289374">
    <property type="component" value="Unassembled WGS sequence"/>
</dbReference>
<keyword evidence="3" id="KW-0285">Flavoprotein</keyword>
<dbReference type="GO" id="GO:0009507">
    <property type="term" value="C:chloroplast"/>
    <property type="evidence" value="ECO:0007669"/>
    <property type="project" value="TreeGrafter"/>
</dbReference>
<keyword evidence="12" id="KW-1185">Reference proteome</keyword>
<reference evidence="11" key="1">
    <citation type="submission" date="2020-06" db="EMBL/GenBank/DDBJ databases">
        <authorList>
            <person name="Li T."/>
            <person name="Hu X."/>
            <person name="Zhang T."/>
            <person name="Song X."/>
            <person name="Zhang H."/>
            <person name="Dai N."/>
            <person name="Sheng W."/>
            <person name="Hou X."/>
            <person name="Wei L."/>
        </authorList>
    </citation>
    <scope>NUCLEOTIDE SEQUENCE</scope>
    <source>
        <strain evidence="11">K16</strain>
        <tissue evidence="11">Leaf</tissue>
    </source>
</reference>
<keyword evidence="7" id="KW-0547">Nucleotide-binding</keyword>
<evidence type="ECO:0000313" key="12">
    <source>
        <dbReference type="Proteomes" id="UP001289374"/>
    </source>
</evidence>
<dbReference type="Gene3D" id="3.40.50.620">
    <property type="entry name" value="HUPs"/>
    <property type="match status" value="1"/>
</dbReference>
<evidence type="ECO:0000256" key="2">
    <source>
        <dbReference type="ARBA" id="ARBA00012393"/>
    </source>
</evidence>
<keyword evidence="5" id="KW-0808">Transferase</keyword>
<dbReference type="Pfam" id="PF06574">
    <property type="entry name" value="FAD_syn"/>
    <property type="match status" value="1"/>
</dbReference>
<evidence type="ECO:0000256" key="7">
    <source>
        <dbReference type="ARBA" id="ARBA00022741"/>
    </source>
</evidence>
<evidence type="ECO:0000256" key="5">
    <source>
        <dbReference type="ARBA" id="ARBA00022679"/>
    </source>
</evidence>
<protein>
    <recommendedName>
        <fullName evidence="2">FAD synthase</fullName>
        <ecNumber evidence="2">2.7.7.2</ecNumber>
    </recommendedName>
</protein>
<evidence type="ECO:0000259" key="10">
    <source>
        <dbReference type="Pfam" id="PF06574"/>
    </source>
</evidence>
<comment type="pathway">
    <text evidence="1">Cofactor biosynthesis; FAD biosynthesis; FAD from FMN: step 1/1.</text>
</comment>
<dbReference type="InterPro" id="IPR015864">
    <property type="entry name" value="FAD_synthase"/>
</dbReference>
<keyword evidence="8" id="KW-0274">FAD</keyword>
<organism evidence="11 12">
    <name type="scientific">Sesamum angolense</name>
    <dbReference type="NCBI Taxonomy" id="2727404"/>
    <lineage>
        <taxon>Eukaryota</taxon>
        <taxon>Viridiplantae</taxon>
        <taxon>Streptophyta</taxon>
        <taxon>Embryophyta</taxon>
        <taxon>Tracheophyta</taxon>
        <taxon>Spermatophyta</taxon>
        <taxon>Magnoliopsida</taxon>
        <taxon>eudicotyledons</taxon>
        <taxon>Gunneridae</taxon>
        <taxon>Pentapetalae</taxon>
        <taxon>asterids</taxon>
        <taxon>lamiids</taxon>
        <taxon>Lamiales</taxon>
        <taxon>Pedaliaceae</taxon>
        <taxon>Sesamum</taxon>
    </lineage>
</organism>
<reference evidence="11" key="2">
    <citation type="journal article" date="2024" name="Plant">
        <title>Genomic evolution and insights into agronomic trait innovations of Sesamum species.</title>
        <authorList>
            <person name="Miao H."/>
            <person name="Wang L."/>
            <person name="Qu L."/>
            <person name="Liu H."/>
            <person name="Sun Y."/>
            <person name="Le M."/>
            <person name="Wang Q."/>
            <person name="Wei S."/>
            <person name="Zheng Y."/>
            <person name="Lin W."/>
            <person name="Duan Y."/>
            <person name="Cao H."/>
            <person name="Xiong S."/>
            <person name="Wang X."/>
            <person name="Wei L."/>
            <person name="Li C."/>
            <person name="Ma Q."/>
            <person name="Ju M."/>
            <person name="Zhao R."/>
            <person name="Li G."/>
            <person name="Mu C."/>
            <person name="Tian Q."/>
            <person name="Mei H."/>
            <person name="Zhang T."/>
            <person name="Gao T."/>
            <person name="Zhang H."/>
        </authorList>
    </citation>
    <scope>NUCLEOTIDE SEQUENCE</scope>
    <source>
        <strain evidence="11">K16</strain>
    </source>
</reference>
<dbReference type="GO" id="GO:0006747">
    <property type="term" value="P:FAD biosynthetic process"/>
    <property type="evidence" value="ECO:0007669"/>
    <property type="project" value="TreeGrafter"/>
</dbReference>
<dbReference type="AlphaFoldDB" id="A0AAE1X0U6"/>
<proteinExistence type="predicted"/>
<dbReference type="PANTHER" id="PTHR12714:SF20">
    <property type="entry name" value="FAD SYNTHETASE 1, CHLOROPLASTIC-RELATED"/>
    <property type="match status" value="1"/>
</dbReference>
<dbReference type="PANTHER" id="PTHR12714">
    <property type="entry name" value="PROTEIN-S ISOPRENYLCYSTEINE O-METHYLTRANSFERASE"/>
    <property type="match status" value="1"/>
</dbReference>
<dbReference type="GO" id="GO:0005524">
    <property type="term" value="F:ATP binding"/>
    <property type="evidence" value="ECO:0007669"/>
    <property type="project" value="UniProtKB-KW"/>
</dbReference>
<accession>A0AAE1X0U6</accession>
<dbReference type="GO" id="GO:0009231">
    <property type="term" value="P:riboflavin biosynthetic process"/>
    <property type="evidence" value="ECO:0007669"/>
    <property type="project" value="InterPro"/>
</dbReference>